<proteinExistence type="predicted"/>
<feature type="compositionally biased region" description="Basic and acidic residues" evidence="1">
    <location>
        <begin position="189"/>
        <end position="210"/>
    </location>
</feature>
<organism evidence="2 3">
    <name type="scientific">Caerostris extrusa</name>
    <name type="common">Bark spider</name>
    <name type="synonym">Caerostris bankana</name>
    <dbReference type="NCBI Taxonomy" id="172846"/>
    <lineage>
        <taxon>Eukaryota</taxon>
        <taxon>Metazoa</taxon>
        <taxon>Ecdysozoa</taxon>
        <taxon>Arthropoda</taxon>
        <taxon>Chelicerata</taxon>
        <taxon>Arachnida</taxon>
        <taxon>Araneae</taxon>
        <taxon>Araneomorphae</taxon>
        <taxon>Entelegynae</taxon>
        <taxon>Araneoidea</taxon>
        <taxon>Araneidae</taxon>
        <taxon>Caerostris</taxon>
    </lineage>
</organism>
<feature type="region of interest" description="Disordered" evidence="1">
    <location>
        <begin position="97"/>
        <end position="210"/>
    </location>
</feature>
<evidence type="ECO:0000256" key="1">
    <source>
        <dbReference type="SAM" id="MobiDB-lite"/>
    </source>
</evidence>
<feature type="compositionally biased region" description="Gly residues" evidence="1">
    <location>
        <begin position="179"/>
        <end position="188"/>
    </location>
</feature>
<dbReference type="Proteomes" id="UP001054945">
    <property type="component" value="Unassembled WGS sequence"/>
</dbReference>
<comment type="caution">
    <text evidence="2">The sequence shown here is derived from an EMBL/GenBank/DDBJ whole genome shotgun (WGS) entry which is preliminary data.</text>
</comment>
<dbReference type="AlphaFoldDB" id="A0AAV4MZN0"/>
<gene>
    <name evidence="2" type="ORF">CEXT_737501</name>
</gene>
<dbReference type="EMBL" id="BPLR01020370">
    <property type="protein sequence ID" value="GIX77992.1"/>
    <property type="molecule type" value="Genomic_DNA"/>
</dbReference>
<evidence type="ECO:0000313" key="3">
    <source>
        <dbReference type="Proteomes" id="UP001054945"/>
    </source>
</evidence>
<accession>A0AAV4MZN0</accession>
<keyword evidence="3" id="KW-1185">Reference proteome</keyword>
<reference evidence="2 3" key="1">
    <citation type="submission" date="2021-06" db="EMBL/GenBank/DDBJ databases">
        <title>Caerostris extrusa draft genome.</title>
        <authorList>
            <person name="Kono N."/>
            <person name="Arakawa K."/>
        </authorList>
    </citation>
    <scope>NUCLEOTIDE SEQUENCE [LARGE SCALE GENOMIC DNA]</scope>
</reference>
<evidence type="ECO:0000313" key="2">
    <source>
        <dbReference type="EMBL" id="GIX77992.1"/>
    </source>
</evidence>
<protein>
    <submittedName>
        <fullName evidence="2">Uncharacterized protein</fullName>
    </submittedName>
</protein>
<sequence>MEGCRYQTSSGQLPHLRFTVGCLAWNTSMNIQCGSITFPTVGKSGENGGVFFAEIKLQIKCHILSRKYEVEDRRLCPSTVHGCSGCRIVRHRERLQGGRVLPHHEGQGPQREVRQKRKRKGGVQQGGEQAVRQRGEVPPSVPLRKRPHLQGGQEDTGNHRVRKILPDAVQVPQIQPPGEGEGGGGDRGVPGREDHRRGDRGRIIIYCKDD</sequence>
<name>A0AAV4MZN0_CAEEX</name>